<dbReference type="PROSITE" id="PS51318">
    <property type="entry name" value="TAT"/>
    <property type="match status" value="1"/>
</dbReference>
<gene>
    <name evidence="2" type="ORF">EGT50_04055</name>
</gene>
<dbReference type="AlphaFoldDB" id="A0A438B426"/>
<evidence type="ECO:0000313" key="2">
    <source>
        <dbReference type="EMBL" id="RVW05711.1"/>
    </source>
</evidence>
<organism evidence="2 3">
    <name type="scientific">Rhodococcus xishaensis</name>
    <dbReference type="NCBI Taxonomy" id="2487364"/>
    <lineage>
        <taxon>Bacteria</taxon>
        <taxon>Bacillati</taxon>
        <taxon>Actinomycetota</taxon>
        <taxon>Actinomycetes</taxon>
        <taxon>Mycobacteriales</taxon>
        <taxon>Nocardiaceae</taxon>
        <taxon>Rhodococcus</taxon>
    </lineage>
</organism>
<proteinExistence type="predicted"/>
<feature type="signal peptide" evidence="1">
    <location>
        <begin position="1"/>
        <end position="37"/>
    </location>
</feature>
<keyword evidence="3" id="KW-1185">Reference proteome</keyword>
<reference evidence="2 3" key="1">
    <citation type="submission" date="2018-11" db="EMBL/GenBank/DDBJ databases">
        <title>Rhodococcus spongicola sp. nov. and Rhodococcus xishaensis sp. nov. from marine sponges.</title>
        <authorList>
            <person name="Li L."/>
            <person name="Lin H.W."/>
        </authorList>
    </citation>
    <scope>NUCLEOTIDE SEQUENCE [LARGE SCALE GENOMIC DNA]</scope>
    <source>
        <strain evidence="2 3">LHW51113</strain>
    </source>
</reference>
<feature type="chain" id="PRO_5019175331" evidence="1">
    <location>
        <begin position="38"/>
        <end position="423"/>
    </location>
</feature>
<dbReference type="Proteomes" id="UP000283479">
    <property type="component" value="Unassembled WGS sequence"/>
</dbReference>
<protein>
    <submittedName>
        <fullName evidence="2">Uncharacterized protein</fullName>
    </submittedName>
</protein>
<comment type="caution">
    <text evidence="2">The sequence shown here is derived from an EMBL/GenBank/DDBJ whole genome shotgun (WGS) entry which is preliminary data.</text>
</comment>
<dbReference type="EMBL" id="RKLO01000001">
    <property type="protein sequence ID" value="RVW05711.1"/>
    <property type="molecule type" value="Genomic_DNA"/>
</dbReference>
<sequence length="423" mass="45150">MGVPVRKPAGSIRRSLLACAAAAASVSAMLVAPSALAQSSEAVDTSDRGMCAWRFMSDGEVGNIAFPDTNATYWVLPYALGPETSIELSGNYPAARYFSLNTYGTGLDTIDTLRDALISPDAGSSNPFSDSPAENLSPDERQWTATLVPGPADHARNEIQALRPGGSPVGFLIYRVYVPDDAASQSGGVPLPEVRYNIRGNEVPIQPCAEPFGYQPSEGSGLMTGLRPEGRPSLLDSLLGNAPEATFANPERTAGLFPNGDNKYISAQLTYEPGRIAVVRGKAPAFPNTSAGDSPIDPDQQLRYWSMCQNDLVLPFPVVACAGDFETALDAEGWYTYVVAAPEDVPSKADPTVTVLPWGSTDIERKVLIWRNMLPTDTFYPLSIQAAQAEGADPAATMGEYYPSVTYCSAETFDNEGYAGCFQ</sequence>
<accession>A0A438B426</accession>
<dbReference type="OrthoDB" id="9146291at2"/>
<dbReference type="InterPro" id="IPR006311">
    <property type="entry name" value="TAT_signal"/>
</dbReference>
<name>A0A438B426_9NOCA</name>
<keyword evidence="1" id="KW-0732">Signal</keyword>
<evidence type="ECO:0000256" key="1">
    <source>
        <dbReference type="SAM" id="SignalP"/>
    </source>
</evidence>
<evidence type="ECO:0000313" key="3">
    <source>
        <dbReference type="Proteomes" id="UP000283479"/>
    </source>
</evidence>